<organism evidence="1 2">
    <name type="scientific">Geranomyces variabilis</name>
    <dbReference type="NCBI Taxonomy" id="109894"/>
    <lineage>
        <taxon>Eukaryota</taxon>
        <taxon>Fungi</taxon>
        <taxon>Fungi incertae sedis</taxon>
        <taxon>Chytridiomycota</taxon>
        <taxon>Chytridiomycota incertae sedis</taxon>
        <taxon>Chytridiomycetes</taxon>
        <taxon>Spizellomycetales</taxon>
        <taxon>Powellomycetaceae</taxon>
        <taxon>Geranomyces</taxon>
    </lineage>
</organism>
<feature type="non-terminal residue" evidence="1">
    <location>
        <position position="83"/>
    </location>
</feature>
<accession>A0AAD5TB35</accession>
<protein>
    <submittedName>
        <fullName evidence="1">Uncharacterized protein</fullName>
    </submittedName>
</protein>
<evidence type="ECO:0000313" key="2">
    <source>
        <dbReference type="Proteomes" id="UP001212152"/>
    </source>
</evidence>
<name>A0AAD5TB35_9FUNG</name>
<sequence length="83" mass="9553">MTQIKPGDKILFHKFLQALFTATEQDAEKSERRTRKLPGGVQYTLYDPGARSYLKANFFHTKGTIQLQPSSPKYMATLLAWFK</sequence>
<dbReference type="AlphaFoldDB" id="A0AAD5TB35"/>
<proteinExistence type="predicted"/>
<comment type="caution">
    <text evidence="1">The sequence shown here is derived from an EMBL/GenBank/DDBJ whole genome shotgun (WGS) entry which is preliminary data.</text>
</comment>
<dbReference type="Proteomes" id="UP001212152">
    <property type="component" value="Unassembled WGS sequence"/>
</dbReference>
<evidence type="ECO:0000313" key="1">
    <source>
        <dbReference type="EMBL" id="KAJ3166178.1"/>
    </source>
</evidence>
<keyword evidence="2" id="KW-1185">Reference proteome</keyword>
<gene>
    <name evidence="1" type="ORF">HDU87_002335</name>
</gene>
<dbReference type="EMBL" id="JADGJQ010000180">
    <property type="protein sequence ID" value="KAJ3166178.1"/>
    <property type="molecule type" value="Genomic_DNA"/>
</dbReference>
<reference evidence="1" key="1">
    <citation type="submission" date="2020-05" db="EMBL/GenBank/DDBJ databases">
        <title>Phylogenomic resolution of chytrid fungi.</title>
        <authorList>
            <person name="Stajich J.E."/>
            <person name="Amses K."/>
            <person name="Simmons R."/>
            <person name="Seto K."/>
            <person name="Myers J."/>
            <person name="Bonds A."/>
            <person name="Quandt C.A."/>
            <person name="Barry K."/>
            <person name="Liu P."/>
            <person name="Grigoriev I."/>
            <person name="Longcore J.E."/>
            <person name="James T.Y."/>
        </authorList>
    </citation>
    <scope>NUCLEOTIDE SEQUENCE</scope>
    <source>
        <strain evidence="1">JEL0379</strain>
    </source>
</reference>